<sequence>SRVESRDCRKGHKDEIRMNDLLKRKLNKRKRVKGIKKNMYLQPDCNYKKGKWSSCSSQGVHTQTLIQTLVSGSALECQPLIVMS</sequence>
<dbReference type="AlphaFoldDB" id="A0A0B6Z395"/>
<gene>
    <name evidence="1" type="primary">ORF45050</name>
</gene>
<reference evidence="1" key="1">
    <citation type="submission" date="2014-12" db="EMBL/GenBank/DDBJ databases">
        <title>Insight into the proteome of Arion vulgaris.</title>
        <authorList>
            <person name="Aradska J."/>
            <person name="Bulat T."/>
            <person name="Smidak R."/>
            <person name="Sarate P."/>
            <person name="Gangsoo J."/>
            <person name="Sialana F."/>
            <person name="Bilban M."/>
            <person name="Lubec G."/>
        </authorList>
    </citation>
    <scope>NUCLEOTIDE SEQUENCE</scope>
    <source>
        <tissue evidence="1">Skin</tissue>
    </source>
</reference>
<feature type="non-terminal residue" evidence="1">
    <location>
        <position position="1"/>
    </location>
</feature>
<dbReference type="InterPro" id="IPR038130">
    <property type="entry name" value="PTN/MK_C_dom_sf"/>
</dbReference>
<name>A0A0B6Z395_9EUPU</name>
<protein>
    <submittedName>
        <fullName evidence="1">Uncharacterized protein</fullName>
    </submittedName>
</protein>
<feature type="non-terminal residue" evidence="1">
    <location>
        <position position="84"/>
    </location>
</feature>
<evidence type="ECO:0000313" key="1">
    <source>
        <dbReference type="EMBL" id="CEK62391.1"/>
    </source>
</evidence>
<proteinExistence type="predicted"/>
<accession>A0A0B6Z395</accession>
<dbReference type="Gene3D" id="2.30.90.10">
    <property type="entry name" value="Heparin-binding Growth Factor, Midkine, Chain A- C-terminal Domain"/>
    <property type="match status" value="1"/>
</dbReference>
<organism evidence="1">
    <name type="scientific">Arion vulgaris</name>
    <dbReference type="NCBI Taxonomy" id="1028688"/>
    <lineage>
        <taxon>Eukaryota</taxon>
        <taxon>Metazoa</taxon>
        <taxon>Spiralia</taxon>
        <taxon>Lophotrochozoa</taxon>
        <taxon>Mollusca</taxon>
        <taxon>Gastropoda</taxon>
        <taxon>Heterobranchia</taxon>
        <taxon>Euthyneura</taxon>
        <taxon>Panpulmonata</taxon>
        <taxon>Eupulmonata</taxon>
        <taxon>Stylommatophora</taxon>
        <taxon>Helicina</taxon>
        <taxon>Arionoidea</taxon>
        <taxon>Arionidae</taxon>
        <taxon>Arion</taxon>
    </lineage>
</organism>
<dbReference type="EMBL" id="HACG01015526">
    <property type="protein sequence ID" value="CEK62391.1"/>
    <property type="molecule type" value="Transcribed_RNA"/>
</dbReference>